<evidence type="ECO:0000313" key="2">
    <source>
        <dbReference type="EMBL" id="SIQ23964.1"/>
    </source>
</evidence>
<evidence type="ECO:0000259" key="1">
    <source>
        <dbReference type="Pfam" id="PF08992"/>
    </source>
</evidence>
<dbReference type="Proteomes" id="UP000186819">
    <property type="component" value="Unassembled WGS sequence"/>
</dbReference>
<name>A0A1N6R546_9RHOO</name>
<protein>
    <submittedName>
        <fullName evidence="2">Quinohemoprotein amine dehydrogenase, gamma subunit</fullName>
    </submittedName>
</protein>
<gene>
    <name evidence="2" type="ORF">SAMN05421829_10393</name>
</gene>
<dbReference type="InterPro" id="IPR015084">
    <property type="entry name" value="QH-AmDH_gsu_dom"/>
</dbReference>
<accession>A0A1N6R546</accession>
<dbReference type="Pfam" id="PF08992">
    <property type="entry name" value="QH-AmDH_gamma"/>
    <property type="match status" value="1"/>
</dbReference>
<dbReference type="InterPro" id="IPR047830">
    <property type="entry name" value="QHNDH_gamma"/>
</dbReference>
<sequence length="106" mass="11837">MKRLRALNHKAHLLEQAATDGHREEVQLMSSVVGCTTTFDPGWEVDAFGGLASLCQPMEADLYGCTDPCWWPAQLADSLNTARDWTDGKNSALRDWRELQTLFPGD</sequence>
<dbReference type="NCBIfam" id="NF037958">
    <property type="entry name" value="QH_gamma"/>
    <property type="match status" value="1"/>
</dbReference>
<feature type="domain" description="Quinohemoprotein amine dehydrogenase gamma subunit structural" evidence="1">
    <location>
        <begin position="31"/>
        <end position="104"/>
    </location>
</feature>
<reference evidence="3" key="1">
    <citation type="submission" date="2017-01" db="EMBL/GenBank/DDBJ databases">
        <authorList>
            <person name="Varghese N."/>
            <person name="Submissions S."/>
        </authorList>
    </citation>
    <scope>NUCLEOTIDE SEQUENCE [LARGE SCALE GENOMIC DNA]</scope>
    <source>
        <strain evidence="3">ATCC 51758</strain>
    </source>
</reference>
<evidence type="ECO:0000313" key="3">
    <source>
        <dbReference type="Proteomes" id="UP000186819"/>
    </source>
</evidence>
<dbReference type="InterPro" id="IPR036487">
    <property type="entry name" value="QH-AmDH_gsu_sf"/>
</dbReference>
<dbReference type="SUPFAM" id="SSF69131">
    <property type="entry name" value="Quinohemoprotein amine dehydrogenase C chain"/>
    <property type="match status" value="1"/>
</dbReference>
<dbReference type="AlphaFoldDB" id="A0A1N6R546"/>
<proteinExistence type="predicted"/>
<dbReference type="RefSeq" id="WP_076601106.1">
    <property type="nucleotide sequence ID" value="NZ_FTMD01000003.1"/>
</dbReference>
<keyword evidence="3" id="KW-1185">Reference proteome</keyword>
<dbReference type="Gene3D" id="4.10.940.10">
    <property type="entry name" value="Quinohemoprotein amine dehydrogenase, gamma subunit structural domain"/>
    <property type="match status" value="1"/>
</dbReference>
<dbReference type="GO" id="GO:0016638">
    <property type="term" value="F:oxidoreductase activity, acting on the CH-NH2 group of donors"/>
    <property type="evidence" value="ECO:0007669"/>
    <property type="project" value="InterPro"/>
</dbReference>
<dbReference type="EMBL" id="FTMD01000003">
    <property type="protein sequence ID" value="SIQ23964.1"/>
    <property type="molecule type" value="Genomic_DNA"/>
</dbReference>
<dbReference type="OrthoDB" id="5344384at2"/>
<organism evidence="2 3">
    <name type="scientific">Aromatoleum tolulyticum</name>
    <dbReference type="NCBI Taxonomy" id="34027"/>
    <lineage>
        <taxon>Bacteria</taxon>
        <taxon>Pseudomonadati</taxon>
        <taxon>Pseudomonadota</taxon>
        <taxon>Betaproteobacteria</taxon>
        <taxon>Rhodocyclales</taxon>
        <taxon>Rhodocyclaceae</taxon>
        <taxon>Aromatoleum</taxon>
    </lineage>
</organism>
<dbReference type="STRING" id="34027.SAMN05421829_10393"/>